<comment type="function">
    <text evidence="6">This protein binds specifically to 23S rRNA; its binding is stimulated by other ribosomal proteins, e.g., L4, L17, and L20. It is important during the early stages of 50S assembly. It makes multiple contacts with different domains of the 23S rRNA in the assembled 50S subunit and ribosome.</text>
</comment>
<dbReference type="PANTHER" id="PTHR13501:SF8">
    <property type="entry name" value="LARGE RIBOSOMAL SUBUNIT PROTEIN UL22M"/>
    <property type="match status" value="1"/>
</dbReference>
<organism evidence="8 9">
    <name type="scientific">Candidatus Woesebacteria bacterium GW2011_GWB1_40_101</name>
    <dbReference type="NCBI Taxonomy" id="1618575"/>
    <lineage>
        <taxon>Bacteria</taxon>
        <taxon>Candidatus Woeseibacteriota</taxon>
    </lineage>
</organism>
<dbReference type="GO" id="GO:0003735">
    <property type="term" value="F:structural constituent of ribosome"/>
    <property type="evidence" value="ECO:0007669"/>
    <property type="project" value="InterPro"/>
</dbReference>
<reference evidence="8 9" key="1">
    <citation type="journal article" date="2015" name="Nature">
        <title>rRNA introns, odd ribosomes, and small enigmatic genomes across a large radiation of phyla.</title>
        <authorList>
            <person name="Brown C.T."/>
            <person name="Hug L.A."/>
            <person name="Thomas B.C."/>
            <person name="Sharon I."/>
            <person name="Castelle C.J."/>
            <person name="Singh A."/>
            <person name="Wilkins M.J."/>
            <person name="Williams K.H."/>
            <person name="Banfield J.F."/>
        </authorList>
    </citation>
    <scope>NUCLEOTIDE SEQUENCE [LARGE SCALE GENOMIC DNA]</scope>
</reference>
<dbReference type="GO" id="GO:0006412">
    <property type="term" value="P:translation"/>
    <property type="evidence" value="ECO:0007669"/>
    <property type="project" value="InterPro"/>
</dbReference>
<feature type="region of interest" description="Disordered" evidence="7">
    <location>
        <begin position="119"/>
        <end position="138"/>
    </location>
</feature>
<evidence type="ECO:0000313" key="9">
    <source>
        <dbReference type="Proteomes" id="UP000034687"/>
    </source>
</evidence>
<evidence type="ECO:0000256" key="4">
    <source>
        <dbReference type="RuleBase" id="RU004005"/>
    </source>
</evidence>
<protein>
    <recommendedName>
        <fullName evidence="6">50S ribosomal protein L22</fullName>
    </recommendedName>
</protein>
<comment type="subunit">
    <text evidence="5">Part of the 50S ribosomal subunit.</text>
</comment>
<evidence type="ECO:0000256" key="2">
    <source>
        <dbReference type="ARBA" id="ARBA00022980"/>
    </source>
</evidence>
<sequence>MDIIATQKFLFGSPKKIRAVAYVAKKMKPLEAIAKLPFTGKSAALPLIKVIKTAIANAKNAGISDADLIFKEIQIGQGPSLKRGQPVSRGQWHSIKKRMSHIRVVLTTTSEKGITGSAVKVQSSKLETKKGEKNGTKN</sequence>
<comment type="similarity">
    <text evidence="1 4">Belongs to the universal ribosomal protein uL22 family.</text>
</comment>
<proteinExistence type="inferred from homology"/>
<evidence type="ECO:0000313" key="8">
    <source>
        <dbReference type="EMBL" id="KKR39383.1"/>
    </source>
</evidence>
<dbReference type="GO" id="GO:0022625">
    <property type="term" value="C:cytosolic large ribosomal subunit"/>
    <property type="evidence" value="ECO:0007669"/>
    <property type="project" value="TreeGrafter"/>
</dbReference>
<feature type="compositionally biased region" description="Basic and acidic residues" evidence="7">
    <location>
        <begin position="126"/>
        <end position="138"/>
    </location>
</feature>
<evidence type="ECO:0000256" key="1">
    <source>
        <dbReference type="ARBA" id="ARBA00009451"/>
    </source>
</evidence>
<name>A0A0G0QGU8_9BACT</name>
<keyword evidence="2 4" id="KW-0689">Ribosomal protein</keyword>
<dbReference type="InterPro" id="IPR047867">
    <property type="entry name" value="Ribosomal_uL22_bac/org-type"/>
</dbReference>
<keyword evidence="5" id="KW-0699">rRNA-binding</keyword>
<evidence type="ECO:0000256" key="6">
    <source>
        <dbReference type="RuleBase" id="RU004008"/>
    </source>
</evidence>
<dbReference type="Proteomes" id="UP000034687">
    <property type="component" value="Unassembled WGS sequence"/>
</dbReference>
<dbReference type="SUPFAM" id="SSF54843">
    <property type="entry name" value="Ribosomal protein L22"/>
    <property type="match status" value="1"/>
</dbReference>
<keyword evidence="3 4" id="KW-0687">Ribonucleoprotein</keyword>
<dbReference type="GO" id="GO:0019843">
    <property type="term" value="F:rRNA binding"/>
    <property type="evidence" value="ECO:0007669"/>
    <property type="project" value="UniProtKB-KW"/>
</dbReference>
<dbReference type="InterPro" id="IPR036394">
    <property type="entry name" value="Ribosomal_uL22_sf"/>
</dbReference>
<dbReference type="EMBL" id="LBXW01000009">
    <property type="protein sequence ID" value="KKR39383.1"/>
    <property type="molecule type" value="Genomic_DNA"/>
</dbReference>
<dbReference type="InterPro" id="IPR001063">
    <property type="entry name" value="Ribosomal_uL22"/>
</dbReference>
<keyword evidence="5" id="KW-0694">RNA-binding</keyword>
<dbReference type="PANTHER" id="PTHR13501">
    <property type="entry name" value="CHLOROPLAST 50S RIBOSOMAL PROTEIN L22-RELATED"/>
    <property type="match status" value="1"/>
</dbReference>
<dbReference type="Gene3D" id="3.90.470.10">
    <property type="entry name" value="Ribosomal protein L22/L17"/>
    <property type="match status" value="1"/>
</dbReference>
<comment type="caution">
    <text evidence="8">The sequence shown here is derived from an EMBL/GenBank/DDBJ whole genome shotgun (WGS) entry which is preliminary data.</text>
</comment>
<evidence type="ECO:0000256" key="3">
    <source>
        <dbReference type="ARBA" id="ARBA00023274"/>
    </source>
</evidence>
<gene>
    <name evidence="8" type="ORF">UT72_C0009G0017</name>
</gene>
<accession>A0A0G0QGU8</accession>
<evidence type="ECO:0000256" key="5">
    <source>
        <dbReference type="RuleBase" id="RU004006"/>
    </source>
</evidence>
<dbReference type="Pfam" id="PF00237">
    <property type="entry name" value="Ribosomal_L22"/>
    <property type="match status" value="1"/>
</dbReference>
<evidence type="ECO:0000256" key="7">
    <source>
        <dbReference type="SAM" id="MobiDB-lite"/>
    </source>
</evidence>
<dbReference type="AlphaFoldDB" id="A0A0G0QGU8"/>